<dbReference type="InterPro" id="IPR027417">
    <property type="entry name" value="P-loop_NTPase"/>
</dbReference>
<dbReference type="AlphaFoldDB" id="U2T723"/>
<dbReference type="GO" id="GO:0004016">
    <property type="term" value="F:adenylate cyclase activity"/>
    <property type="evidence" value="ECO:0007669"/>
    <property type="project" value="TreeGrafter"/>
</dbReference>
<keyword evidence="1" id="KW-0547">Nucleotide-binding</keyword>
<dbReference type="PANTHER" id="PTHR16305:SF35">
    <property type="entry name" value="TRANSCRIPTIONAL ACTIVATOR DOMAIN"/>
    <property type="match status" value="1"/>
</dbReference>
<name>U2T723_LEIAQ</name>
<dbReference type="Gene3D" id="3.40.50.300">
    <property type="entry name" value="P-loop containing nucleotide triphosphate hydrolases"/>
    <property type="match status" value="1"/>
</dbReference>
<dbReference type="HOGENOM" id="CLU_1744369_0_0_11"/>
<gene>
    <name evidence="4" type="ORF">N136_03156</name>
</gene>
<evidence type="ECO:0000313" key="4">
    <source>
        <dbReference type="EMBL" id="ERK70492.1"/>
    </source>
</evidence>
<dbReference type="GO" id="GO:0005737">
    <property type="term" value="C:cytoplasm"/>
    <property type="evidence" value="ECO:0007669"/>
    <property type="project" value="TreeGrafter"/>
</dbReference>
<evidence type="ECO:0000256" key="2">
    <source>
        <dbReference type="ARBA" id="ARBA00022840"/>
    </source>
</evidence>
<feature type="non-terminal residue" evidence="4">
    <location>
        <position position="150"/>
    </location>
</feature>
<evidence type="ECO:0000313" key="5">
    <source>
        <dbReference type="Proteomes" id="UP000016605"/>
    </source>
</evidence>
<evidence type="ECO:0000256" key="1">
    <source>
        <dbReference type="ARBA" id="ARBA00022741"/>
    </source>
</evidence>
<proteinExistence type="predicted"/>
<dbReference type="EMBL" id="AWVQ01000439">
    <property type="protein sequence ID" value="ERK70492.1"/>
    <property type="molecule type" value="Genomic_DNA"/>
</dbReference>
<sequence length="150" mass="15603">MHWSAGIEAAVDDAVARATAGIPTVLDIEGQAGFGKTQLARTVAQRVPAGAVVRATAYEDTQSDPLGLLDQLGVETAGLPSNALSASRALGAHLDALAGDSPLVVVLDDLHWADPESLDAVGVLMERMAGDRVLLVAAHRPDGARHARWR</sequence>
<protein>
    <recommendedName>
        <fullName evidence="3">Orc1-like AAA ATPase domain-containing protein</fullName>
    </recommendedName>
</protein>
<evidence type="ECO:0000259" key="3">
    <source>
        <dbReference type="Pfam" id="PF13191"/>
    </source>
</evidence>
<reference evidence="4 5" key="1">
    <citation type="submission" date="2013-08" db="EMBL/GenBank/DDBJ databases">
        <authorList>
            <person name="Weinstock G."/>
            <person name="Sodergren E."/>
            <person name="Wylie T."/>
            <person name="Fulton L."/>
            <person name="Fulton R."/>
            <person name="Fronick C."/>
            <person name="O'Laughlin M."/>
            <person name="Godfrey J."/>
            <person name="Miner T."/>
            <person name="Herter B."/>
            <person name="Appelbaum E."/>
            <person name="Cordes M."/>
            <person name="Lek S."/>
            <person name="Wollam A."/>
            <person name="Pepin K.H."/>
            <person name="Palsikar V.B."/>
            <person name="Mitreva M."/>
            <person name="Wilson R.K."/>
        </authorList>
    </citation>
    <scope>NUCLEOTIDE SEQUENCE [LARGE SCALE GENOMIC DNA]</scope>
    <source>
        <strain evidence="4 5">ATCC 14665</strain>
    </source>
</reference>
<dbReference type="RefSeq" id="WP_021763708.1">
    <property type="nucleotide sequence ID" value="NZ_KI272326.1"/>
</dbReference>
<dbReference type="InterPro" id="IPR041664">
    <property type="entry name" value="AAA_16"/>
</dbReference>
<organism evidence="4 5">
    <name type="scientific">Leifsonia aquatica ATCC 14665</name>
    <dbReference type="NCBI Taxonomy" id="1358026"/>
    <lineage>
        <taxon>Bacteria</taxon>
        <taxon>Bacillati</taxon>
        <taxon>Actinomycetota</taxon>
        <taxon>Actinomycetes</taxon>
        <taxon>Micrococcales</taxon>
        <taxon>Microbacteriaceae</taxon>
        <taxon>Leifsonia</taxon>
    </lineage>
</organism>
<dbReference type="SUPFAM" id="SSF52540">
    <property type="entry name" value="P-loop containing nucleoside triphosphate hydrolases"/>
    <property type="match status" value="1"/>
</dbReference>
<dbReference type="PANTHER" id="PTHR16305">
    <property type="entry name" value="TESTICULAR SOLUBLE ADENYLYL CYCLASE"/>
    <property type="match status" value="1"/>
</dbReference>
<keyword evidence="2" id="KW-0067">ATP-binding</keyword>
<dbReference type="GO" id="GO:0005524">
    <property type="term" value="F:ATP binding"/>
    <property type="evidence" value="ECO:0007669"/>
    <property type="project" value="UniProtKB-KW"/>
</dbReference>
<feature type="domain" description="Orc1-like AAA ATPase" evidence="3">
    <location>
        <begin position="10"/>
        <end position="136"/>
    </location>
</feature>
<dbReference type="Pfam" id="PF13191">
    <property type="entry name" value="AAA_16"/>
    <property type="match status" value="1"/>
</dbReference>
<comment type="caution">
    <text evidence="4">The sequence shown here is derived from an EMBL/GenBank/DDBJ whole genome shotgun (WGS) entry which is preliminary data.</text>
</comment>
<dbReference type="Proteomes" id="UP000016605">
    <property type="component" value="Unassembled WGS sequence"/>
</dbReference>
<dbReference type="OrthoDB" id="483at2"/>
<accession>U2T723</accession>